<comment type="cofactor">
    <cofactor evidence="1">
        <name>pyridoxal 5'-phosphate</name>
        <dbReference type="ChEBI" id="CHEBI:597326"/>
    </cofactor>
</comment>
<dbReference type="GO" id="GO:0006535">
    <property type="term" value="P:cysteine biosynthetic process from serine"/>
    <property type="evidence" value="ECO:0007669"/>
    <property type="project" value="InterPro"/>
</dbReference>
<evidence type="ECO:0000259" key="7">
    <source>
        <dbReference type="Pfam" id="PF00291"/>
    </source>
</evidence>
<name>Q5FK43_LACAC</name>
<feature type="domain" description="Tryptophan synthase beta chain-like PALP" evidence="7">
    <location>
        <begin position="6"/>
        <end position="190"/>
    </location>
</feature>
<dbReference type="EMBL" id="CP000033">
    <property type="protein sequence ID" value="AAV42931.1"/>
    <property type="molecule type" value="Genomic_DNA"/>
</dbReference>
<keyword evidence="9" id="KW-1185">Reference proteome</keyword>
<evidence type="ECO:0000256" key="3">
    <source>
        <dbReference type="ARBA" id="ARBA00022605"/>
    </source>
</evidence>
<keyword evidence="6" id="KW-0198">Cysteine biosynthesis</keyword>
<comment type="similarity">
    <text evidence="2">Belongs to the cysteine synthase/cystathionine beta-synthase family.</text>
</comment>
<dbReference type="Gene3D" id="3.40.50.1100">
    <property type="match status" value="2"/>
</dbReference>
<evidence type="ECO:0000256" key="6">
    <source>
        <dbReference type="ARBA" id="ARBA00023192"/>
    </source>
</evidence>
<dbReference type="CDD" id="cd01561">
    <property type="entry name" value="CBS_like"/>
    <property type="match status" value="1"/>
</dbReference>
<dbReference type="Proteomes" id="UP000006381">
    <property type="component" value="Chromosome"/>
</dbReference>
<keyword evidence="4 8" id="KW-0808">Transferase</keyword>
<dbReference type="InterPro" id="IPR001926">
    <property type="entry name" value="TrpB-like_PALP"/>
</dbReference>
<dbReference type="STRING" id="272621.LBA1087"/>
<evidence type="ECO:0000256" key="5">
    <source>
        <dbReference type="ARBA" id="ARBA00022898"/>
    </source>
</evidence>
<protein>
    <submittedName>
        <fullName evidence="8">Cysteine synthase</fullName>
        <ecNumber evidence="8">2.5.1.47</ecNumber>
    </submittedName>
</protein>
<dbReference type="SUPFAM" id="SSF53686">
    <property type="entry name" value="Tryptophan synthase beta subunit-like PLP-dependent enzymes"/>
    <property type="match status" value="1"/>
</dbReference>
<dbReference type="InterPro" id="IPR001216">
    <property type="entry name" value="P-phosphate_BS"/>
</dbReference>
<dbReference type="Pfam" id="PF00291">
    <property type="entry name" value="PALP"/>
    <property type="match status" value="1"/>
</dbReference>
<dbReference type="InterPro" id="IPR050214">
    <property type="entry name" value="Cys_Synth/Cystath_Beta-Synth"/>
</dbReference>
<dbReference type="BioCyc" id="LACI272621:G1G49-1082-MONOMER"/>
<dbReference type="OrthoDB" id="9808024at2"/>
<dbReference type="AlphaFoldDB" id="Q5FK43"/>
<dbReference type="KEGG" id="lac:LBA1087"/>
<dbReference type="EC" id="2.5.1.47" evidence="8"/>
<evidence type="ECO:0000313" key="9">
    <source>
        <dbReference type="Proteomes" id="UP000006381"/>
    </source>
</evidence>
<dbReference type="eggNOG" id="COG0031">
    <property type="taxonomic scope" value="Bacteria"/>
</dbReference>
<keyword evidence="3" id="KW-0028">Amino-acid biosynthesis</keyword>
<sequence length="195" mass="21380">MLVKNVSELIGHTPLLELPIKIPNHNKIYAKLEMNNPCDSIKDRLGQFLIEDAINKGKINKKTTIVEPTARNTGIGLALAAQKYHLRTILVVPEKFSFEKQTLMRALGADIINIPGELGMMGALKKSYEIASELANAYVPNQFDNLANPEAYRKTIVPKIIPDLNEVKVDAFVAGPGTGGTFAGIAQGLHDFFQI</sequence>
<evidence type="ECO:0000256" key="1">
    <source>
        <dbReference type="ARBA" id="ARBA00001933"/>
    </source>
</evidence>
<dbReference type="HOGENOM" id="CLU_021018_2_3_9"/>
<keyword evidence="5" id="KW-0663">Pyridoxal phosphate</keyword>
<dbReference type="FunFam" id="3.40.50.1100:FF:000016">
    <property type="entry name" value="Cysteine synthase A"/>
    <property type="match status" value="1"/>
</dbReference>
<organism evidence="9">
    <name type="scientific">Lactobacillus acidophilus (strain ATCC 700396 / NCK56 / N2 / NCFM)</name>
    <dbReference type="NCBI Taxonomy" id="272621"/>
    <lineage>
        <taxon>Bacteria</taxon>
        <taxon>Bacillati</taxon>
        <taxon>Bacillota</taxon>
        <taxon>Bacilli</taxon>
        <taxon>Lactobacillales</taxon>
        <taxon>Lactobacillaceae</taxon>
        <taxon>Lactobacillus</taxon>
    </lineage>
</organism>
<evidence type="ECO:0000256" key="2">
    <source>
        <dbReference type="ARBA" id="ARBA00007103"/>
    </source>
</evidence>
<proteinExistence type="inferred from homology"/>
<dbReference type="PROSITE" id="PS00901">
    <property type="entry name" value="CYS_SYNTHASE"/>
    <property type="match status" value="1"/>
</dbReference>
<gene>
    <name evidence="8" type="ordered locus">LBA1087</name>
</gene>
<accession>Q5FK43</accession>
<dbReference type="PANTHER" id="PTHR10314">
    <property type="entry name" value="CYSTATHIONINE BETA-SYNTHASE"/>
    <property type="match status" value="1"/>
</dbReference>
<evidence type="ECO:0000313" key="8">
    <source>
        <dbReference type="EMBL" id="AAV42931.1"/>
    </source>
</evidence>
<dbReference type="PATRIC" id="fig|272621.13.peg.1035"/>
<dbReference type="InterPro" id="IPR036052">
    <property type="entry name" value="TrpB-like_PALP_sf"/>
</dbReference>
<evidence type="ECO:0000256" key="4">
    <source>
        <dbReference type="ARBA" id="ARBA00022679"/>
    </source>
</evidence>
<reference evidence="8 9" key="1">
    <citation type="journal article" date="2005" name="Proc. Natl. Acad. Sci. U.S.A.">
        <title>Complete genome sequence of the probiotic lactic acid bacterium Lactobacillus acidophilus NCFM.</title>
        <authorList>
            <person name="Altermann E."/>
            <person name="Russell W.M."/>
            <person name="Azcarate-Peril M.A."/>
            <person name="Barrangou R."/>
            <person name="Buck B.L."/>
            <person name="McAuliffe O."/>
            <person name="Souther N."/>
            <person name="Dobson A."/>
            <person name="Duong T."/>
            <person name="Callanan M."/>
            <person name="Lick S."/>
            <person name="Hamrick A."/>
            <person name="Cano R."/>
            <person name="Klaenhammer T.R."/>
        </authorList>
    </citation>
    <scope>NUCLEOTIDE SEQUENCE [LARGE SCALE GENOMIC DNA]</scope>
    <source>
        <strain evidence="9">ATCC 700396 / NCK56 / N2 / NCFM</strain>
    </source>
</reference>
<dbReference type="GO" id="GO:0004124">
    <property type="term" value="F:cysteine synthase activity"/>
    <property type="evidence" value="ECO:0007669"/>
    <property type="project" value="UniProtKB-EC"/>
</dbReference>